<organism evidence="14 15">
    <name type="scientific">Lutispora thermophila DSM 19022</name>
    <dbReference type="NCBI Taxonomy" id="1122184"/>
    <lineage>
        <taxon>Bacteria</taxon>
        <taxon>Bacillati</taxon>
        <taxon>Bacillota</taxon>
        <taxon>Clostridia</taxon>
        <taxon>Lutisporales</taxon>
        <taxon>Lutisporaceae</taxon>
        <taxon>Lutispora</taxon>
    </lineage>
</organism>
<dbReference type="InterPro" id="IPR013805">
    <property type="entry name" value="GrpE_CC"/>
</dbReference>
<dbReference type="Gene3D" id="2.30.22.10">
    <property type="entry name" value="Head domain of nucleotide exchange factor GrpE"/>
    <property type="match status" value="1"/>
</dbReference>
<feature type="compositionally biased region" description="Basic and acidic residues" evidence="13">
    <location>
        <begin position="28"/>
        <end position="47"/>
    </location>
</feature>
<dbReference type="Gene3D" id="3.90.20.20">
    <property type="match status" value="1"/>
</dbReference>
<dbReference type="GO" id="GO:0042803">
    <property type="term" value="F:protein homodimerization activity"/>
    <property type="evidence" value="ECO:0007669"/>
    <property type="project" value="InterPro"/>
</dbReference>
<keyword evidence="5 10" id="KW-0346">Stress response</keyword>
<dbReference type="GO" id="GO:0000774">
    <property type="term" value="F:adenyl-nucleotide exchange factor activity"/>
    <property type="evidence" value="ECO:0007669"/>
    <property type="project" value="InterPro"/>
</dbReference>
<evidence type="ECO:0000256" key="5">
    <source>
        <dbReference type="ARBA" id="ARBA00023016"/>
    </source>
</evidence>
<comment type="similarity">
    <text evidence="2 10 12">Belongs to the GrpE family.</text>
</comment>
<evidence type="ECO:0000256" key="2">
    <source>
        <dbReference type="ARBA" id="ARBA00009054"/>
    </source>
</evidence>
<comment type="subcellular location">
    <subcellularLocation>
        <location evidence="1 10">Cytoplasm</location>
    </subcellularLocation>
</comment>
<dbReference type="SUPFAM" id="SSF58014">
    <property type="entry name" value="Coiled-coil domain of nucleotide exchange factor GrpE"/>
    <property type="match status" value="1"/>
</dbReference>
<dbReference type="HAMAP" id="MF_01151">
    <property type="entry name" value="GrpE"/>
    <property type="match status" value="1"/>
</dbReference>
<evidence type="ECO:0000256" key="11">
    <source>
        <dbReference type="RuleBase" id="RU000639"/>
    </source>
</evidence>
<dbReference type="OrthoDB" id="9812586at2"/>
<sequence>MKKKQETELKSNDNNEIKGQEEEMEESSCEHNNEETSSEMEKMKEELKAKEEKIKEYEAFIEEQKDRHLRLQADFDNYRKRVAREREEIFVAALEDIMTQLLPTIDNFDRALDSFRSADLDSKYIEGLEMIYKEFVSTLQKNGLEEIEALNCEFDPNKHHAVMQVEANEEDDNKVKEVFQKGYTLKSKVIRPAMVKVAVKN</sequence>
<dbReference type="Proteomes" id="UP000184442">
    <property type="component" value="Unassembled WGS sequence"/>
</dbReference>
<dbReference type="PROSITE" id="PS01071">
    <property type="entry name" value="GRPE"/>
    <property type="match status" value="1"/>
</dbReference>
<dbReference type="RefSeq" id="WP_073025241.1">
    <property type="nucleotide sequence ID" value="NZ_FQZS01000006.1"/>
</dbReference>
<dbReference type="PANTHER" id="PTHR21237:SF23">
    <property type="entry name" value="GRPE PROTEIN HOMOLOG, MITOCHONDRIAL"/>
    <property type="match status" value="1"/>
</dbReference>
<name>A0A1M6DCS9_9FIRM</name>
<protein>
    <recommendedName>
        <fullName evidence="8 10">Protein GrpE</fullName>
    </recommendedName>
    <alternativeName>
        <fullName evidence="9 10">HSP-70 cofactor</fullName>
    </alternativeName>
</protein>
<evidence type="ECO:0000256" key="4">
    <source>
        <dbReference type="ARBA" id="ARBA00022490"/>
    </source>
</evidence>
<dbReference type="PANTHER" id="PTHR21237">
    <property type="entry name" value="GRPE PROTEIN"/>
    <property type="match status" value="1"/>
</dbReference>
<evidence type="ECO:0000256" key="10">
    <source>
        <dbReference type="HAMAP-Rule" id="MF_01151"/>
    </source>
</evidence>
<dbReference type="GO" id="GO:0006457">
    <property type="term" value="P:protein folding"/>
    <property type="evidence" value="ECO:0007669"/>
    <property type="project" value="InterPro"/>
</dbReference>
<evidence type="ECO:0000256" key="1">
    <source>
        <dbReference type="ARBA" id="ARBA00004496"/>
    </source>
</evidence>
<evidence type="ECO:0000256" key="12">
    <source>
        <dbReference type="RuleBase" id="RU004478"/>
    </source>
</evidence>
<dbReference type="AlphaFoldDB" id="A0A1M6DCS9"/>
<proteinExistence type="inferred from homology"/>
<dbReference type="NCBIfam" id="NF010738">
    <property type="entry name" value="PRK14140.1"/>
    <property type="match status" value="1"/>
</dbReference>
<dbReference type="FunFam" id="2.30.22.10:FF:000001">
    <property type="entry name" value="Protein GrpE"/>
    <property type="match status" value="1"/>
</dbReference>
<dbReference type="GO" id="GO:0051082">
    <property type="term" value="F:unfolded protein binding"/>
    <property type="evidence" value="ECO:0007669"/>
    <property type="project" value="TreeGrafter"/>
</dbReference>
<evidence type="ECO:0000313" key="15">
    <source>
        <dbReference type="Proteomes" id="UP000184442"/>
    </source>
</evidence>
<dbReference type="InterPro" id="IPR009012">
    <property type="entry name" value="GrpE_head"/>
</dbReference>
<dbReference type="STRING" id="1122184.SAMN02745176_01117"/>
<keyword evidence="15" id="KW-1185">Reference proteome</keyword>
<dbReference type="GO" id="GO:0005737">
    <property type="term" value="C:cytoplasm"/>
    <property type="evidence" value="ECO:0007669"/>
    <property type="project" value="UniProtKB-SubCell"/>
</dbReference>
<dbReference type="InterPro" id="IPR000740">
    <property type="entry name" value="GrpE"/>
</dbReference>
<dbReference type="CDD" id="cd00446">
    <property type="entry name" value="GrpE"/>
    <property type="match status" value="1"/>
</dbReference>
<evidence type="ECO:0000256" key="8">
    <source>
        <dbReference type="ARBA" id="ARBA00072274"/>
    </source>
</evidence>
<evidence type="ECO:0000256" key="9">
    <source>
        <dbReference type="ARBA" id="ARBA00076414"/>
    </source>
</evidence>
<comment type="function">
    <text evidence="7 10 11">Participates actively in the response to hyperosmotic and heat shock by preventing the aggregation of stress-denatured proteins, in association with DnaK and GrpE. It is the nucleotide exchange factor for DnaK and may function as a thermosensor. Unfolded proteins bind initially to DnaJ; upon interaction with the DnaJ-bound protein, DnaK hydrolyzes its bound ATP, resulting in the formation of a stable complex. GrpE releases ADP from DnaK; ATP binding to DnaK triggers the release of the substrate protein, thus completing the reaction cycle. Several rounds of ATP-dependent interactions between DnaJ, DnaK and GrpE are required for fully efficient folding.</text>
</comment>
<evidence type="ECO:0000256" key="7">
    <source>
        <dbReference type="ARBA" id="ARBA00053401"/>
    </source>
</evidence>
<keyword evidence="6 10" id="KW-0143">Chaperone</keyword>
<feature type="region of interest" description="Disordered" evidence="13">
    <location>
        <begin position="1"/>
        <end position="47"/>
    </location>
</feature>
<dbReference type="PRINTS" id="PR00773">
    <property type="entry name" value="GRPEPROTEIN"/>
</dbReference>
<accession>A0A1M6DCS9</accession>
<comment type="subunit">
    <text evidence="3 10">Homodimer.</text>
</comment>
<dbReference type="GO" id="GO:0051087">
    <property type="term" value="F:protein-folding chaperone binding"/>
    <property type="evidence" value="ECO:0007669"/>
    <property type="project" value="InterPro"/>
</dbReference>
<evidence type="ECO:0000256" key="3">
    <source>
        <dbReference type="ARBA" id="ARBA00011738"/>
    </source>
</evidence>
<evidence type="ECO:0000256" key="6">
    <source>
        <dbReference type="ARBA" id="ARBA00023186"/>
    </source>
</evidence>
<evidence type="ECO:0000313" key="14">
    <source>
        <dbReference type="EMBL" id="SHI70841.1"/>
    </source>
</evidence>
<keyword evidence="4 10" id="KW-0963">Cytoplasm</keyword>
<feature type="compositionally biased region" description="Basic and acidic residues" evidence="13">
    <location>
        <begin position="1"/>
        <end position="21"/>
    </location>
</feature>
<dbReference type="EMBL" id="FQZS01000006">
    <property type="protein sequence ID" value="SHI70841.1"/>
    <property type="molecule type" value="Genomic_DNA"/>
</dbReference>
<dbReference type="SUPFAM" id="SSF51064">
    <property type="entry name" value="Head domain of nucleotide exchange factor GrpE"/>
    <property type="match status" value="1"/>
</dbReference>
<dbReference type="Pfam" id="PF01025">
    <property type="entry name" value="GrpE"/>
    <property type="match status" value="1"/>
</dbReference>
<reference evidence="14 15" key="1">
    <citation type="submission" date="2016-11" db="EMBL/GenBank/DDBJ databases">
        <authorList>
            <person name="Jaros S."/>
            <person name="Januszkiewicz K."/>
            <person name="Wedrychowicz H."/>
        </authorList>
    </citation>
    <scope>NUCLEOTIDE SEQUENCE [LARGE SCALE GENOMIC DNA]</scope>
    <source>
        <strain evidence="14 15">DSM 19022</strain>
    </source>
</reference>
<gene>
    <name evidence="10" type="primary">grpE</name>
    <name evidence="14" type="ORF">SAMN02745176_01117</name>
</gene>
<evidence type="ECO:0000256" key="13">
    <source>
        <dbReference type="SAM" id="MobiDB-lite"/>
    </source>
</evidence>